<evidence type="ECO:0000313" key="5">
    <source>
        <dbReference type="EMBL" id="MDC0716441.1"/>
    </source>
</evidence>
<keyword evidence="6" id="KW-1185">Reference proteome</keyword>
<keyword evidence="1" id="KW-0479">Metal-binding</keyword>
<protein>
    <submittedName>
        <fullName evidence="5">EF-hand domain-containing protein</fullName>
    </submittedName>
</protein>
<keyword evidence="2" id="KW-0677">Repeat</keyword>
<feature type="region of interest" description="Disordered" evidence="3">
    <location>
        <begin position="221"/>
        <end position="246"/>
    </location>
</feature>
<feature type="region of interest" description="Disordered" evidence="3">
    <location>
        <begin position="24"/>
        <end position="53"/>
    </location>
</feature>
<evidence type="ECO:0000259" key="4">
    <source>
        <dbReference type="PROSITE" id="PS50222"/>
    </source>
</evidence>
<evidence type="ECO:0000256" key="1">
    <source>
        <dbReference type="ARBA" id="ARBA00022723"/>
    </source>
</evidence>
<comment type="caution">
    <text evidence="5">The sequence shown here is derived from an EMBL/GenBank/DDBJ whole genome shotgun (WGS) entry which is preliminary data.</text>
</comment>
<dbReference type="Proteomes" id="UP001221686">
    <property type="component" value="Unassembled WGS sequence"/>
</dbReference>
<dbReference type="SUPFAM" id="SSF47473">
    <property type="entry name" value="EF-hand"/>
    <property type="match status" value="1"/>
</dbReference>
<dbReference type="PROSITE" id="PS50222">
    <property type="entry name" value="EF_HAND_2"/>
    <property type="match status" value="2"/>
</dbReference>
<dbReference type="InterPro" id="IPR011992">
    <property type="entry name" value="EF-hand-dom_pair"/>
</dbReference>
<organism evidence="5 6">
    <name type="scientific">Nannocystis bainbridge</name>
    <dbReference type="NCBI Taxonomy" id="2995303"/>
    <lineage>
        <taxon>Bacteria</taxon>
        <taxon>Pseudomonadati</taxon>
        <taxon>Myxococcota</taxon>
        <taxon>Polyangia</taxon>
        <taxon>Nannocystales</taxon>
        <taxon>Nannocystaceae</taxon>
        <taxon>Nannocystis</taxon>
    </lineage>
</organism>
<dbReference type="PANTHER" id="PTHR10827:SF98">
    <property type="entry name" value="45 KDA CALCIUM-BINDING PROTEIN"/>
    <property type="match status" value="1"/>
</dbReference>
<dbReference type="PROSITE" id="PS00018">
    <property type="entry name" value="EF_HAND_1"/>
    <property type="match status" value="4"/>
</dbReference>
<gene>
    <name evidence="5" type="ORF">POL25_06040</name>
</gene>
<evidence type="ECO:0000313" key="6">
    <source>
        <dbReference type="Proteomes" id="UP001221686"/>
    </source>
</evidence>
<reference evidence="5 6" key="1">
    <citation type="submission" date="2022-11" db="EMBL/GenBank/DDBJ databases">
        <title>Minimal conservation of predation-associated metabolite biosynthetic gene clusters underscores biosynthetic potential of Myxococcota including descriptions for ten novel species: Archangium lansinium sp. nov., Myxococcus landrumus sp. nov., Nannocystis bai.</title>
        <authorList>
            <person name="Ahearne A."/>
            <person name="Stevens C."/>
            <person name="Dowd S."/>
        </authorList>
    </citation>
    <scope>NUCLEOTIDE SEQUENCE [LARGE SCALE GENOMIC DNA]</scope>
    <source>
        <strain evidence="5 6">BB15-2</strain>
    </source>
</reference>
<dbReference type="PROSITE" id="PS51257">
    <property type="entry name" value="PROKAR_LIPOPROTEIN"/>
    <property type="match status" value="1"/>
</dbReference>
<feature type="compositionally biased region" description="Basic and acidic residues" evidence="3">
    <location>
        <begin position="226"/>
        <end position="246"/>
    </location>
</feature>
<dbReference type="PANTHER" id="PTHR10827">
    <property type="entry name" value="RETICULOCALBIN"/>
    <property type="match status" value="1"/>
</dbReference>
<dbReference type="Pfam" id="PF13202">
    <property type="entry name" value="EF-hand_5"/>
    <property type="match status" value="2"/>
</dbReference>
<dbReference type="SMART" id="SM00054">
    <property type="entry name" value="EFh"/>
    <property type="match status" value="3"/>
</dbReference>
<dbReference type="EMBL" id="JAQNDL010000001">
    <property type="protein sequence ID" value="MDC0716441.1"/>
    <property type="molecule type" value="Genomic_DNA"/>
</dbReference>
<accession>A0ABT5DS11</accession>
<name>A0ABT5DS11_9BACT</name>
<proteinExistence type="predicted"/>
<dbReference type="InterPro" id="IPR018247">
    <property type="entry name" value="EF_Hand_1_Ca_BS"/>
</dbReference>
<feature type="domain" description="EF-hand" evidence="4">
    <location>
        <begin position="106"/>
        <end position="141"/>
    </location>
</feature>
<dbReference type="RefSeq" id="WP_272084909.1">
    <property type="nucleotide sequence ID" value="NZ_JAQNDL010000001.1"/>
</dbReference>
<dbReference type="Gene3D" id="1.10.238.10">
    <property type="entry name" value="EF-hand"/>
    <property type="match status" value="3"/>
</dbReference>
<evidence type="ECO:0000256" key="3">
    <source>
        <dbReference type="SAM" id="MobiDB-lite"/>
    </source>
</evidence>
<dbReference type="InterPro" id="IPR002048">
    <property type="entry name" value="EF_hand_dom"/>
</dbReference>
<evidence type="ECO:0000256" key="2">
    <source>
        <dbReference type="ARBA" id="ARBA00022737"/>
    </source>
</evidence>
<dbReference type="Pfam" id="PF13499">
    <property type="entry name" value="EF-hand_7"/>
    <property type="match status" value="1"/>
</dbReference>
<sequence>MNAITKILLPVALLFACDTEDGEDIESTELAAESNHEGEGRRGRGGPMRLDTDKDGAISQAEAAGHRIAAKFAELDADKDGKLSRDELRAMKGRGGKHGGGKRHGDPAERANHLVQKFDADKDGSLSAAELVDHPRLAGKFAGLDADKDGKLGLTELQAMKGRGGKRDPAERAAHFMARADVDTSGSLSLAEVADHPRLAGEFAAIDTNSDGALSMAELSAFKPAPRGERGFGPHGERGRERTDRG</sequence>
<feature type="domain" description="EF-hand" evidence="4">
    <location>
        <begin position="63"/>
        <end position="98"/>
    </location>
</feature>